<organism evidence="2 3">
    <name type="scientific">Ruminiclostridium hungatei</name>
    <name type="common">Clostridium hungatei</name>
    <dbReference type="NCBI Taxonomy" id="48256"/>
    <lineage>
        <taxon>Bacteria</taxon>
        <taxon>Bacillati</taxon>
        <taxon>Bacillota</taxon>
        <taxon>Clostridia</taxon>
        <taxon>Eubacteriales</taxon>
        <taxon>Oscillospiraceae</taxon>
        <taxon>Ruminiclostridium</taxon>
    </lineage>
</organism>
<evidence type="ECO:0000259" key="1">
    <source>
        <dbReference type="Pfam" id="PF21778"/>
    </source>
</evidence>
<dbReference type="EMBL" id="MZGX01000002">
    <property type="protein sequence ID" value="OPX45864.1"/>
    <property type="molecule type" value="Genomic_DNA"/>
</dbReference>
<protein>
    <recommendedName>
        <fullName evidence="1">DUF6873 domain-containing protein</fullName>
    </recommendedName>
</protein>
<evidence type="ECO:0000313" key="2">
    <source>
        <dbReference type="EMBL" id="OPX45864.1"/>
    </source>
</evidence>
<gene>
    <name evidence="2" type="ORF">CLHUN_03370</name>
</gene>
<dbReference type="RefSeq" id="WP_080062830.1">
    <property type="nucleotide sequence ID" value="NZ_MZGX01000002.1"/>
</dbReference>
<dbReference type="OrthoDB" id="1753686at2"/>
<dbReference type="AlphaFoldDB" id="A0A1V4SPU6"/>
<dbReference type="Pfam" id="PF21778">
    <property type="entry name" value="DUF6873"/>
    <property type="match status" value="1"/>
</dbReference>
<name>A0A1V4SPU6_RUMHU</name>
<dbReference type="Proteomes" id="UP000191554">
    <property type="component" value="Unassembled WGS sequence"/>
</dbReference>
<proteinExistence type="predicted"/>
<sequence>MSFLELPNLPAGDVNTAVIDGRAPRSIKTALERLNISAILTEAHPDVYQAIAYHPDIMLHHIGGEVMVYAPNTPESLVKSLEARGFELVMGHTALGNRYPLTIPYNVARVGGFALHNTRYTDPVIKELLAARGVEFIHTNQGYSKCLTCIVDSNSIITSDQDIYKRAGEYGLDVLLIEPDESIRLEPLNMGFFGGASGLVGKQRLAIAGHLKTHGSCRKILDFLSLKCVDVVMLNDERLIDMGSIIPVMQNRQAGS</sequence>
<reference evidence="2 3" key="1">
    <citation type="submission" date="2017-03" db="EMBL/GenBank/DDBJ databases">
        <title>Genome sequence of Clostridium hungatei DSM 14427.</title>
        <authorList>
            <person name="Poehlein A."/>
            <person name="Daniel R."/>
        </authorList>
    </citation>
    <scope>NUCLEOTIDE SEQUENCE [LARGE SCALE GENOMIC DNA]</scope>
    <source>
        <strain evidence="2 3">DSM 14427</strain>
    </source>
</reference>
<dbReference type="InterPro" id="IPR049238">
    <property type="entry name" value="DUF6873"/>
</dbReference>
<comment type="caution">
    <text evidence="2">The sequence shown here is derived from an EMBL/GenBank/DDBJ whole genome shotgun (WGS) entry which is preliminary data.</text>
</comment>
<dbReference type="STRING" id="48256.CLHUN_03370"/>
<feature type="domain" description="DUF6873" evidence="1">
    <location>
        <begin position="18"/>
        <end position="246"/>
    </location>
</feature>
<evidence type="ECO:0000313" key="3">
    <source>
        <dbReference type="Proteomes" id="UP000191554"/>
    </source>
</evidence>
<accession>A0A1V4SPU6</accession>
<keyword evidence="3" id="KW-1185">Reference proteome</keyword>